<dbReference type="InterPro" id="IPR009875">
    <property type="entry name" value="PilZ_domain"/>
</dbReference>
<dbReference type="InterPro" id="IPR009926">
    <property type="entry name" value="T3SS_YcgR_PilZN"/>
</dbReference>
<dbReference type="HAMAP" id="MF_01457">
    <property type="entry name" value="YcgR"/>
    <property type="match status" value="1"/>
</dbReference>
<dbReference type="SUPFAM" id="SSF141371">
    <property type="entry name" value="PilZ domain-like"/>
    <property type="match status" value="1"/>
</dbReference>
<gene>
    <name evidence="4" type="primary">ycgR</name>
    <name evidence="7" type="ORF">NB640_09965</name>
</gene>
<accession>A0A9E9P2T4</accession>
<evidence type="ECO:0000313" key="7">
    <source>
        <dbReference type="EMBL" id="WAW09555.1"/>
    </source>
</evidence>
<keyword evidence="7" id="KW-0966">Cell projection</keyword>
<keyword evidence="7" id="KW-0969">Cilium</keyword>
<comment type="subunit">
    <text evidence="4">Monomer. Interacts with the flagellar basal bodies.</text>
</comment>
<dbReference type="GO" id="GO:0071945">
    <property type="term" value="P:regulation of bacterial-type flagellum-dependent cell motility by regulation of motor speed"/>
    <property type="evidence" value="ECO:0007669"/>
    <property type="project" value="UniProtKB-UniRule"/>
</dbReference>
<reference evidence="7" key="1">
    <citation type="journal article" date="2022" name="Front. Microbiol.">
        <title>New perspectives on an old grouping: The genomic and phenotypic variability of Oxalobacter formigenes and the implications for calcium oxalate stone prevention.</title>
        <authorList>
            <person name="Chmiel J.A."/>
            <person name="Carr C."/>
            <person name="Stuivenberg G.A."/>
            <person name="Venema R."/>
            <person name="Chanyi R.M."/>
            <person name="Al K.F."/>
            <person name="Giguere D."/>
            <person name="Say H."/>
            <person name="Akouris P.P."/>
            <person name="Dominguez Romero S.A."/>
            <person name="Kwong A."/>
            <person name="Tai V."/>
            <person name="Koval S.F."/>
            <person name="Razvi H."/>
            <person name="Bjazevic J."/>
            <person name="Burton J.P."/>
        </authorList>
    </citation>
    <scope>NUCLEOTIDE SEQUENCE</scope>
    <source>
        <strain evidence="7">WoOx3</strain>
    </source>
</reference>
<comment type="function">
    <text evidence="4">Acts as a flagellar brake, regulating swimming and swarming in a bis-(3'-5') cyclic diguanylic acid (c-di-GMP)-dependent manner. Binds 1 c-di-GMP dimer per subunit. Increasing levels of c-di-GMP lead to decreased motility.</text>
</comment>
<dbReference type="AlphaFoldDB" id="A0A9E9P2T4"/>
<evidence type="ECO:0000256" key="4">
    <source>
        <dbReference type="HAMAP-Rule" id="MF_01457"/>
    </source>
</evidence>
<dbReference type="Pfam" id="PF07317">
    <property type="entry name" value="PilZN"/>
    <property type="match status" value="1"/>
</dbReference>
<evidence type="ECO:0000256" key="1">
    <source>
        <dbReference type="ARBA" id="ARBA00022636"/>
    </source>
</evidence>
<protein>
    <recommendedName>
        <fullName evidence="4">Flagellar brake protein YcgR</fullName>
    </recommendedName>
    <alternativeName>
        <fullName evidence="4">Cyclic di-GMP binding protein YcgR</fullName>
    </alternativeName>
</protein>
<dbReference type="RefSeq" id="WP_269308556.1">
    <property type="nucleotide sequence ID" value="NZ_CP098242.1"/>
</dbReference>
<keyword evidence="3 4" id="KW-0975">Bacterial flagellum</keyword>
<dbReference type="GO" id="GO:0035438">
    <property type="term" value="F:cyclic-di-GMP binding"/>
    <property type="evidence" value="ECO:0007669"/>
    <property type="project" value="UniProtKB-UniRule"/>
</dbReference>
<organism evidence="7 8">
    <name type="scientific">Oxalobacter vibrioformis</name>
    <dbReference type="NCBI Taxonomy" id="933080"/>
    <lineage>
        <taxon>Bacteria</taxon>
        <taxon>Pseudomonadati</taxon>
        <taxon>Pseudomonadota</taxon>
        <taxon>Betaproteobacteria</taxon>
        <taxon>Burkholderiales</taxon>
        <taxon>Oxalobacteraceae</taxon>
        <taxon>Oxalobacter</taxon>
    </lineage>
</organism>
<sequence>MEIKDPSADNPGRSFEETLEKYQVYSPLEIGRILKGIQANKQLIRMSFVGTMETVITSVLNVDVKARMLLLDTAPVPAQNQIALKSNLISFEGVLDRIKISFTTNKVFADTYEGREALRVPFPERLVRLQRRDHFRVPVSNSTIRIPVEVNGHVMHSVGNIRDLSPNGACVIDASMMVDNTVGMVYRNCRLDLPDTQPLTVTLEIRNSHEVSMPDTSHQRRIGCQFVDLSSAESALIQRYITRLERQQKMLTG</sequence>
<feature type="domain" description="Type III secretion system flagellar brake protein YcgR PilZN" evidence="6">
    <location>
        <begin position="22"/>
        <end position="128"/>
    </location>
</feature>
<comment type="subcellular location">
    <subcellularLocation>
        <location evidence="4">Bacterial flagellum basal body</location>
    </subcellularLocation>
</comment>
<dbReference type="GO" id="GO:0009425">
    <property type="term" value="C:bacterial-type flagellum basal body"/>
    <property type="evidence" value="ECO:0007669"/>
    <property type="project" value="UniProtKB-SubCell"/>
</dbReference>
<dbReference type="Pfam" id="PF07238">
    <property type="entry name" value="PilZ"/>
    <property type="match status" value="1"/>
</dbReference>
<dbReference type="Proteomes" id="UP001156215">
    <property type="component" value="Chromosome"/>
</dbReference>
<keyword evidence="8" id="KW-1185">Reference proteome</keyword>
<proteinExistence type="inferred from homology"/>
<feature type="domain" description="PilZ" evidence="5">
    <location>
        <begin position="130"/>
        <end position="242"/>
    </location>
</feature>
<evidence type="ECO:0000259" key="6">
    <source>
        <dbReference type="Pfam" id="PF07317"/>
    </source>
</evidence>
<comment type="similarity">
    <text evidence="4">Belongs to the YcgR family.</text>
</comment>
<name>A0A9E9P2T4_9BURK</name>
<evidence type="ECO:0000313" key="8">
    <source>
        <dbReference type="Proteomes" id="UP001156215"/>
    </source>
</evidence>
<dbReference type="InterPro" id="IPR012349">
    <property type="entry name" value="Split_barrel_FMN-bd"/>
</dbReference>
<dbReference type="KEGG" id="ovb:NB640_09965"/>
<evidence type="ECO:0000256" key="2">
    <source>
        <dbReference type="ARBA" id="ARBA00022741"/>
    </source>
</evidence>
<dbReference type="GO" id="GO:0071973">
    <property type="term" value="P:bacterial-type flagellum-dependent cell motility"/>
    <property type="evidence" value="ECO:0007669"/>
    <property type="project" value="UniProtKB-UniRule"/>
</dbReference>
<dbReference type="EMBL" id="CP098242">
    <property type="protein sequence ID" value="WAW09555.1"/>
    <property type="molecule type" value="Genomic_DNA"/>
</dbReference>
<keyword evidence="2 4" id="KW-0547">Nucleotide-binding</keyword>
<evidence type="ECO:0000256" key="3">
    <source>
        <dbReference type="ARBA" id="ARBA00023143"/>
    </source>
</evidence>
<dbReference type="Gene3D" id="2.30.110.10">
    <property type="entry name" value="Electron Transport, Fmn-binding Protein, Chain A"/>
    <property type="match status" value="1"/>
</dbReference>
<dbReference type="InterPro" id="IPR023787">
    <property type="entry name" value="T3SS_YcgR"/>
</dbReference>
<keyword evidence="7" id="KW-0282">Flagellum</keyword>
<evidence type="ECO:0000259" key="5">
    <source>
        <dbReference type="Pfam" id="PF07238"/>
    </source>
</evidence>
<keyword evidence="1 4" id="KW-0973">c-di-GMP</keyword>
<dbReference type="Gene3D" id="2.40.10.220">
    <property type="entry name" value="predicted glycosyltransferase like domains"/>
    <property type="match status" value="1"/>
</dbReference>